<dbReference type="EMBL" id="LVHG01000044">
    <property type="protein sequence ID" value="OAK63664.1"/>
    <property type="molecule type" value="Genomic_DNA"/>
</dbReference>
<evidence type="ECO:0000313" key="2">
    <source>
        <dbReference type="Proteomes" id="UP000077852"/>
    </source>
</evidence>
<organism evidence="1 2">
    <name type="scientific">Variovorax paradoxus</name>
    <dbReference type="NCBI Taxonomy" id="34073"/>
    <lineage>
        <taxon>Bacteria</taxon>
        <taxon>Pseudomonadati</taxon>
        <taxon>Pseudomonadota</taxon>
        <taxon>Betaproteobacteria</taxon>
        <taxon>Burkholderiales</taxon>
        <taxon>Comamonadaceae</taxon>
        <taxon>Variovorax</taxon>
    </lineage>
</organism>
<accession>A0AA91DQ80</accession>
<sequence length="123" mass="14417">MFRHRFITKIFLSLIERYDFENGDDFRKALLETNELKIRLQQWTGHSRLQSLDRYIDLAFGELNEVSKPVEKLRDSIEVDAIRMGLERLAENLEEGDLSDGASRLRVLTAALDQLLRHQTTKK</sequence>
<evidence type="ECO:0000313" key="1">
    <source>
        <dbReference type="EMBL" id="OAK63664.1"/>
    </source>
</evidence>
<proteinExistence type="predicted"/>
<protein>
    <submittedName>
        <fullName evidence="1">Uncharacterized protein</fullName>
    </submittedName>
</protein>
<gene>
    <name evidence="1" type="ORF">A3K87_16425</name>
</gene>
<reference evidence="1 2" key="1">
    <citation type="submission" date="2016-03" db="EMBL/GenBank/DDBJ databases">
        <title>Genome sequence of Variovorax paradoxus KB5.</title>
        <authorList>
            <person name="Jeong H."/>
            <person name="Hong C.E."/>
            <person name="Jo S.H."/>
            <person name="Park J.M."/>
        </authorList>
    </citation>
    <scope>NUCLEOTIDE SEQUENCE [LARGE SCALE GENOMIC DNA]</scope>
    <source>
        <strain evidence="1 2">KB5</strain>
    </source>
</reference>
<dbReference type="AlphaFoldDB" id="A0AA91DQ80"/>
<comment type="caution">
    <text evidence="1">The sequence shown here is derived from an EMBL/GenBank/DDBJ whole genome shotgun (WGS) entry which is preliminary data.</text>
</comment>
<name>A0AA91DQ80_VARPD</name>
<dbReference type="Proteomes" id="UP000077852">
    <property type="component" value="Unassembled WGS sequence"/>
</dbReference>